<feature type="region of interest" description="Disordered" evidence="2">
    <location>
        <begin position="1887"/>
        <end position="2026"/>
    </location>
</feature>
<feature type="coiled-coil region" evidence="1">
    <location>
        <begin position="1363"/>
        <end position="1392"/>
    </location>
</feature>
<feature type="compositionally biased region" description="Low complexity" evidence="2">
    <location>
        <begin position="641"/>
        <end position="662"/>
    </location>
</feature>
<accession>A0A7K4XEX0</accession>
<feature type="domain" description="CAP-Gly" evidence="3">
    <location>
        <begin position="2494"/>
        <end position="2536"/>
    </location>
</feature>
<dbReference type="InterPro" id="IPR028750">
    <property type="entry name" value="CEP350/CC187"/>
</dbReference>
<feature type="compositionally biased region" description="Basic and acidic residues" evidence="2">
    <location>
        <begin position="205"/>
        <end position="220"/>
    </location>
</feature>
<keyword evidence="1" id="KW-0175">Coiled coil</keyword>
<proteinExistence type="predicted"/>
<dbReference type="Gene3D" id="2.30.30.190">
    <property type="entry name" value="CAP Gly-rich-like domain"/>
    <property type="match status" value="1"/>
</dbReference>
<reference evidence="4 5" key="1">
    <citation type="submission" date="2019-09" db="EMBL/GenBank/DDBJ databases">
        <title>Bird 10,000 Genomes (B10K) Project - Family phase.</title>
        <authorList>
            <person name="Zhang G."/>
        </authorList>
    </citation>
    <scope>NUCLEOTIDE SEQUENCE [LARGE SCALE GENOMIC DNA]</scope>
    <source>
        <strain evidence="4">B10K-DU-001-18</strain>
        <tissue evidence="4">Muscle</tissue>
    </source>
</reference>
<dbReference type="Pfam" id="PF14309">
    <property type="entry name" value="DUF4378"/>
    <property type="match status" value="1"/>
</dbReference>
<feature type="region of interest" description="Disordered" evidence="2">
    <location>
        <begin position="70"/>
        <end position="95"/>
    </location>
</feature>
<dbReference type="PANTHER" id="PTHR13958:SF3">
    <property type="entry name" value="CAP-GLY DOMAIN-CONTAINING PROTEIN-RELATED"/>
    <property type="match status" value="1"/>
</dbReference>
<feature type="coiled-coil region" evidence="1">
    <location>
        <begin position="1843"/>
        <end position="1870"/>
    </location>
</feature>
<feature type="compositionally biased region" description="Polar residues" evidence="2">
    <location>
        <begin position="391"/>
        <end position="400"/>
    </location>
</feature>
<feature type="region of interest" description="Disordered" evidence="2">
    <location>
        <begin position="1474"/>
        <end position="1648"/>
    </location>
</feature>
<feature type="compositionally biased region" description="Polar residues" evidence="2">
    <location>
        <begin position="1206"/>
        <end position="1221"/>
    </location>
</feature>
<feature type="region of interest" description="Disordered" evidence="2">
    <location>
        <begin position="2568"/>
        <end position="2623"/>
    </location>
</feature>
<dbReference type="InterPro" id="IPR025486">
    <property type="entry name" value="DUF4378"/>
</dbReference>
<dbReference type="OrthoDB" id="306254at2759"/>
<protein>
    <submittedName>
        <fullName evidence="4">CE350 protein</fullName>
    </submittedName>
</protein>
<evidence type="ECO:0000259" key="3">
    <source>
        <dbReference type="PROSITE" id="PS50245"/>
    </source>
</evidence>
<feature type="compositionally biased region" description="Low complexity" evidence="2">
    <location>
        <begin position="2191"/>
        <end position="2200"/>
    </location>
</feature>
<feature type="region of interest" description="Disordered" evidence="2">
    <location>
        <begin position="2083"/>
        <end position="2205"/>
    </location>
</feature>
<feature type="non-terminal residue" evidence="4">
    <location>
        <position position="3107"/>
    </location>
</feature>
<evidence type="ECO:0000313" key="4">
    <source>
        <dbReference type="EMBL" id="NWR45246.1"/>
    </source>
</evidence>
<dbReference type="SMART" id="SM01052">
    <property type="entry name" value="CAP_GLY"/>
    <property type="match status" value="1"/>
</dbReference>
<feature type="compositionally biased region" description="Low complexity" evidence="2">
    <location>
        <begin position="1559"/>
        <end position="1570"/>
    </location>
</feature>
<feature type="compositionally biased region" description="Polar residues" evidence="2">
    <location>
        <begin position="1547"/>
        <end position="1558"/>
    </location>
</feature>
<comment type="caution">
    <text evidence="4">The sequence shown here is derived from an EMBL/GenBank/DDBJ whole genome shotgun (WGS) entry which is preliminary data.</text>
</comment>
<evidence type="ECO:0000313" key="5">
    <source>
        <dbReference type="Proteomes" id="UP000529728"/>
    </source>
</evidence>
<dbReference type="InterPro" id="IPR036859">
    <property type="entry name" value="CAP-Gly_dom_sf"/>
</dbReference>
<dbReference type="PROSITE" id="PS50245">
    <property type="entry name" value="CAP_GLY_2"/>
    <property type="match status" value="1"/>
</dbReference>
<dbReference type="GO" id="GO:0005813">
    <property type="term" value="C:centrosome"/>
    <property type="evidence" value="ECO:0007669"/>
    <property type="project" value="InterPro"/>
</dbReference>
<feature type="compositionally biased region" description="Low complexity" evidence="2">
    <location>
        <begin position="1184"/>
        <end position="1194"/>
    </location>
</feature>
<dbReference type="GO" id="GO:0034453">
    <property type="term" value="P:microtubule anchoring"/>
    <property type="evidence" value="ECO:0007669"/>
    <property type="project" value="InterPro"/>
</dbReference>
<feature type="compositionally biased region" description="Basic and acidic residues" evidence="2">
    <location>
        <begin position="1169"/>
        <end position="1182"/>
    </location>
</feature>
<keyword evidence="5" id="KW-1185">Reference proteome</keyword>
<feature type="compositionally biased region" description="Basic and acidic residues" evidence="2">
    <location>
        <begin position="2289"/>
        <end position="2304"/>
    </location>
</feature>
<dbReference type="PANTHER" id="PTHR13958">
    <property type="entry name" value="CENTROSOME-ASSOCIATED PROTEIN 350"/>
    <property type="match status" value="1"/>
</dbReference>
<feature type="compositionally biased region" description="Polar residues" evidence="2">
    <location>
        <begin position="2393"/>
        <end position="2406"/>
    </location>
</feature>
<feature type="region of interest" description="Disordered" evidence="2">
    <location>
        <begin position="2289"/>
        <end position="2454"/>
    </location>
</feature>
<feature type="compositionally biased region" description="Basic and acidic residues" evidence="2">
    <location>
        <begin position="568"/>
        <end position="618"/>
    </location>
</feature>
<feature type="compositionally biased region" description="Basic residues" evidence="2">
    <location>
        <begin position="1147"/>
        <end position="1156"/>
    </location>
</feature>
<feature type="region of interest" description="Disordered" evidence="2">
    <location>
        <begin position="1077"/>
        <end position="1243"/>
    </location>
</feature>
<feature type="compositionally biased region" description="Basic and acidic residues" evidence="2">
    <location>
        <begin position="422"/>
        <end position="440"/>
    </location>
</feature>
<feature type="compositionally biased region" description="Polar residues" evidence="2">
    <location>
        <begin position="1230"/>
        <end position="1243"/>
    </location>
</feature>
<feature type="compositionally biased region" description="Low complexity" evidence="2">
    <location>
        <begin position="72"/>
        <end position="81"/>
    </location>
</feature>
<feature type="compositionally biased region" description="Basic and acidic residues" evidence="2">
    <location>
        <begin position="451"/>
        <end position="483"/>
    </location>
</feature>
<feature type="compositionally biased region" description="Low complexity" evidence="2">
    <location>
        <begin position="2008"/>
        <end position="2022"/>
    </location>
</feature>
<dbReference type="Proteomes" id="UP000529728">
    <property type="component" value="Unassembled WGS sequence"/>
</dbReference>
<feature type="compositionally biased region" description="Basic and acidic residues" evidence="2">
    <location>
        <begin position="2613"/>
        <end position="2622"/>
    </location>
</feature>
<dbReference type="SUPFAM" id="SSF74924">
    <property type="entry name" value="Cap-Gly domain"/>
    <property type="match status" value="1"/>
</dbReference>
<feature type="non-terminal residue" evidence="4">
    <location>
        <position position="1"/>
    </location>
</feature>
<evidence type="ECO:0000256" key="1">
    <source>
        <dbReference type="SAM" id="Coils"/>
    </source>
</evidence>
<dbReference type="GO" id="GO:0008017">
    <property type="term" value="F:microtubule binding"/>
    <property type="evidence" value="ECO:0007669"/>
    <property type="project" value="InterPro"/>
</dbReference>
<feature type="compositionally biased region" description="Polar residues" evidence="2">
    <location>
        <begin position="221"/>
        <end position="241"/>
    </location>
</feature>
<feature type="region of interest" description="Disordered" evidence="2">
    <location>
        <begin position="359"/>
        <end position="400"/>
    </location>
</feature>
<feature type="compositionally biased region" description="Basic and acidic residues" evidence="2">
    <location>
        <begin position="359"/>
        <end position="374"/>
    </location>
</feature>
<feature type="region of interest" description="Disordered" evidence="2">
    <location>
        <begin position="917"/>
        <end position="980"/>
    </location>
</feature>
<feature type="compositionally biased region" description="Low complexity" evidence="2">
    <location>
        <begin position="1132"/>
        <end position="1146"/>
    </location>
</feature>
<feature type="compositionally biased region" description="Basic and acidic residues" evidence="2">
    <location>
        <begin position="671"/>
        <end position="680"/>
    </location>
</feature>
<feature type="compositionally biased region" description="Basic and acidic residues" evidence="2">
    <location>
        <begin position="1534"/>
        <end position="1546"/>
    </location>
</feature>
<dbReference type="InterPro" id="IPR000938">
    <property type="entry name" value="CAP-Gly_domain"/>
</dbReference>
<evidence type="ECO:0000256" key="2">
    <source>
        <dbReference type="SAM" id="MobiDB-lite"/>
    </source>
</evidence>
<feature type="compositionally biased region" description="Basic and acidic residues" evidence="2">
    <location>
        <begin position="2568"/>
        <end position="2588"/>
    </location>
</feature>
<feature type="region of interest" description="Disordered" evidence="2">
    <location>
        <begin position="2881"/>
        <end position="2903"/>
    </location>
</feature>
<sequence>EDLTAAWASFSQTKAALRHIENKLEIAPSSTAVFDSVMDAKKPCASASRKSSRKAFSFWRDRYIEDSLFPASGSRSSSQNKSSKEKSSRSPLRATTLESNVKKCSRVEFREPLASYRDIYSSLSYHSSSQHEGKQLLSSLELSEAEGKSELPACLAHEQERPSRGFESPFPAAADQTVVRYLNDRPTIEALHSNEAFLRAAAPPRLEEEKTNGSRGDESSTRASQSNTSQDSELKASSPSATSICSAHRLEILKQRQHDAKLAKLKERIRKQWEHSEELSGRGQHLGCAEQPVVVTNVENTVTPKVRKVTAVPAGPSYRGFNPAETRIRTPDGKIWHADEFRISRELYRDIALQLKEDSTVKGKSSERNKEKKATRPVRKVQKLTRLPSPESKQGGNYVISASSWREGQRLAKKILGPAPRIEQDRRAVSSDRTGRERAAKSAGCIGRTGSDSRLDVTRKSSSRSSERSRSKVRSETNLRKLEAAPPGDNQEDHTSVNKDFLPMEIRGILDDLQLDSMSTKQETDVEKQNPKSVLPPQNRRSHSPTKRKPEKVTASEEPQVISKKRHYDSDEVRQYIIRQQEERRKKQNEEKKAQKEATEQKNKRLQELYRKQKEAVTKVKNVPPPEPSAAKRLQETYSKLLLEQTLLEEPPQLPTVQETQPRPGYQPSGESDKENKAQERPPSASSSSDMSLSEPQLPLLRSDLMEPPWVQPDRLSPRVPLPQPQALLGSGGGPCAQHWSLEQMDLLSKECDAMLAGRRSHSAPVGSLMPQPYLNSSAVQENLLGKPSASQYKSKLDRLEALKATAASLSSRIETEAKKLAGAGINYGAMWNSEFMQENQDEGRWAKAVSPPVREENENNFSARIQRMLDACVSHTTFDDNLPGVGNLSEFKKLPETIRPLNDVMSLGLRSPAATRHEGILGHLSKRQTDSPGRENQAHPLSKGLTPHESSIDSISEGPLLSDENLSEEEGGQHKQRPLKMLETLKEKDFCIRERNAFEPIKEFQKAAERYSPLFTQTSDTHSKGPWEELAKGSPHSVINIFAKNYQLHGKVFEERLNGGSALLRPLLPAMSPPESVASYEDDFASSQGSSTLTDKKISRDLSSNSSIQEEIPSRKSPLEPRCVELGSQHSSAPRSAASSRSSASSKKRGKKERKSRLDSFNGSSHHFSVEEDKILSELERGSQQSKKSLLSSRISNKEHEQNPDTDNTLENLSGHSLMSFSDKGRPQKTPTSSPSPGSQKMLQLDSVVNAAERVKSPAGFSGGPAPGLKPNGAFPDVGLGASRSAAGAASASGERCMRFSPAGLQHRLSAELNYLSAIEESVRQLSDLERVRGISLAQQESVSLAQILKAQQQRHERDLALWKIKAEQEALENQRQLEEARQKAAQVHAESLQQLVQSRQEAAQEPLCKAAAKQAEPALLSADATHQLREMTELARSQVSDTGSAPSAAPVSTLFEHQRQHHAEFMKQLRARADANRKSESGAISQAKEETGDSKQTYSPMFDSYSESSRSKVHDQSSTSSRQESPSVPSSKENEKKLSRREKTASSIEEQAQTAADDSLPSDSVLSLPDEKDSASVATEYSLKFDESMTEDEIEEKSFRSLLPSESHRRNNLEKKRGSRDDSDEEVSPDKTALSSIKELSMPFSGGQDSFSKFTMEMVRQYMKEEEMRAAHQSSLLRLREKALKEKTKAELAWLEHQKKHLRDKGEDDKMPPIRKRQRGLLLRLQQEKAEIKRLQEANKAARKERQLILKQQAEIERIRQTTMKLQEKLKSAGENKLVSVQHRKLESLCFSLAASVLVAVPSPISISSSETSSIMQKLKKMRSRMDEKFLTKREQKLMQRRQHAEELLEWKRRLDAEEAEIRRMEKQALAAWDKELLKTKIAKKELGDQRTEPKETASEEESPVPSCSHLNSESSIPEDLGSLAAESVPSEPMGHGQPESPDQSTINEEMAYSEDFKSSTSPGKLSPPKSSVSVSKQDSSKGSHRTGGQLRSPVKSHQTSHNWSDESLSLTQSETTSDQSDIEGRIRALKDELRKRKSVVYQLKKEQRKRQKERLKAQEASLIKQLESYDEFIKKTEAELNQDLEASPTAKPQIKTPSSAAAEKPKIKAPPLHRPETAKNWKSLTEPERSRASLESISEHADAVSSRTERSVSVHTKKVAVTTACAGEPSGTASLASVLPKSSREGSGDSSDSVSSSAGLKDMKDISRISLESVNKVVNASSVGPTISHKSEVTEDLEYIKSEEYESGGSYIKPLESSDVLLTLDEGRESSLDHCSENKHSQKELLDVAVESLHDTEKTLEQRQSNTDAASGPSIEEPPQKLSKSAEEKGDLLSEQLFSQREPSYLEDFEGSSSRKRTSAEETLSGERYRDDFEGSLLSANGESLREQSQHTQASRSRSTSLGSDGEISECLSDRSLSGSMHSDRLLELQSPTELLKNTERRDVEQEQAPTYSPLWASASITEETDSLSNFNIGDRVLVSKVQPGTLRFKGLTKFAKGFWAGVELDKPEGNNNGTYDDVKYFDCREKHGIFAPPQKISHITESIDSHLDTNKDDEDSFFDDRLEKQHKAEQKDKESSKPGKEAEIQSRNVTENYSQDKAPVDTVVSEAPAEERVDEELSSKANSLKEISVATGSFAQEQSVVDYLKDAVKEKASHTPLTSSVVDEISTVQSDDISDFLSEKLERQKTLGEECAEKLDDLSPGVEKAATPLLDLLTKEKNQLEAQLSLPLREEEKSKDQLEKVSLLTDSLLKDFVKDTVHQLQQIKKIKKEKIQLSNQELCDVKEEAATPPQQVEKQIPDGLNNFFLSSDLEDDREELSSPDMCPRPESPVFGASGQEELAKRLAELELNREFLSVLGDEQDWFDEDYGLSSHKLQQKQAEEAAVLPQAEPQKVPTKPSEEPLAVPHTALEVEGMVHAAAEELWKLKELGHDLQSCSLKTDLSGPLQEQDTDTINKEVYRKVVFDLTREIFGEIFAEDPNLNQPVWMKPCRIASAYFRRVKDPNDLDEIKNFIAAEVLKLFSLRKEPNHKTDWQKMMKFGRKKRDRVDHILVQELHEEEAQWVNYDEDELCVKMQLADGIFEALIRDTVDVLNQINEKQRRLLLV</sequence>
<dbReference type="EMBL" id="VWZN01007663">
    <property type="protein sequence ID" value="NWR45246.1"/>
    <property type="molecule type" value="Genomic_DNA"/>
</dbReference>
<feature type="region of interest" description="Disordered" evidence="2">
    <location>
        <begin position="519"/>
        <end position="701"/>
    </location>
</feature>
<gene>
    <name evidence="4" type="primary">Cep350_0</name>
    <name evidence="4" type="ORF">REGSAT_R06137</name>
</gene>
<feature type="compositionally biased region" description="Low complexity" evidence="2">
    <location>
        <begin position="1961"/>
        <end position="1980"/>
    </location>
</feature>
<feature type="compositionally biased region" description="Basic and acidic residues" evidence="2">
    <location>
        <begin position="928"/>
        <end position="938"/>
    </location>
</feature>
<feature type="region of interest" description="Disordered" evidence="2">
    <location>
        <begin position="200"/>
        <end position="241"/>
    </location>
</feature>
<feature type="compositionally biased region" description="Basic and acidic residues" evidence="2">
    <location>
        <begin position="1113"/>
        <end position="1124"/>
    </location>
</feature>
<feature type="compositionally biased region" description="Low complexity" evidence="2">
    <location>
        <begin position="684"/>
        <end position="694"/>
    </location>
</feature>
<organism evidence="4 5">
    <name type="scientific">Regulus satrapa</name>
    <name type="common">Golden-crowned kinglet</name>
    <dbReference type="NCBI Taxonomy" id="13245"/>
    <lineage>
        <taxon>Eukaryota</taxon>
        <taxon>Metazoa</taxon>
        <taxon>Chordata</taxon>
        <taxon>Craniata</taxon>
        <taxon>Vertebrata</taxon>
        <taxon>Euteleostomi</taxon>
        <taxon>Archelosauria</taxon>
        <taxon>Archosauria</taxon>
        <taxon>Dinosauria</taxon>
        <taxon>Saurischia</taxon>
        <taxon>Theropoda</taxon>
        <taxon>Coelurosauria</taxon>
        <taxon>Aves</taxon>
        <taxon>Neognathae</taxon>
        <taxon>Neoaves</taxon>
        <taxon>Telluraves</taxon>
        <taxon>Australaves</taxon>
        <taxon>Passeriformes</taxon>
        <taxon>Regulidae</taxon>
        <taxon>Regulus</taxon>
    </lineage>
</organism>
<feature type="compositionally biased region" description="Low complexity" evidence="2">
    <location>
        <begin position="1519"/>
        <end position="1533"/>
    </location>
</feature>
<feature type="compositionally biased region" description="Basic residues" evidence="2">
    <location>
        <begin position="540"/>
        <end position="550"/>
    </location>
</feature>
<feature type="compositionally biased region" description="Basic and acidic residues" evidence="2">
    <location>
        <begin position="1608"/>
        <end position="1623"/>
    </location>
</feature>
<feature type="coiled-coil region" evidence="1">
    <location>
        <begin position="1687"/>
        <end position="1778"/>
    </location>
</feature>
<feature type="region of interest" description="Disordered" evidence="2">
    <location>
        <begin position="416"/>
        <end position="498"/>
    </location>
</feature>
<dbReference type="PROSITE" id="PS00845">
    <property type="entry name" value="CAP_GLY_1"/>
    <property type="match status" value="1"/>
</dbReference>
<feature type="compositionally biased region" description="Basic and acidic residues" evidence="2">
    <location>
        <begin position="1887"/>
        <end position="1900"/>
    </location>
</feature>
<dbReference type="Pfam" id="PF01302">
    <property type="entry name" value="CAP_GLY"/>
    <property type="match status" value="1"/>
</dbReference>
<name>A0A7K4XEX0_REGSA</name>
<feature type="compositionally biased region" description="Polar residues" evidence="2">
    <location>
        <begin position="2589"/>
        <end position="2599"/>
    </location>
</feature>
<feature type="compositionally biased region" description="Basic and acidic residues" evidence="2">
    <location>
        <begin position="2116"/>
        <end position="2155"/>
    </location>
</feature>